<evidence type="ECO:0000313" key="5">
    <source>
        <dbReference type="Proteomes" id="UP001191082"/>
    </source>
</evidence>
<keyword evidence="2" id="KW-0732">Signal</keyword>
<dbReference type="EMBL" id="VCPC01000005">
    <property type="protein sequence ID" value="TMV09290.1"/>
    <property type="molecule type" value="Genomic_DNA"/>
</dbReference>
<evidence type="ECO:0000256" key="1">
    <source>
        <dbReference type="ARBA" id="ARBA00004418"/>
    </source>
</evidence>
<keyword evidence="5" id="KW-1185">Reference proteome</keyword>
<name>A0ABY2X2T2_9RHOB</name>
<keyword evidence="3" id="KW-0574">Periplasm</keyword>
<evidence type="ECO:0000256" key="2">
    <source>
        <dbReference type="ARBA" id="ARBA00022729"/>
    </source>
</evidence>
<dbReference type="PANTHER" id="PTHR33376:SF5">
    <property type="entry name" value="EXTRACYTOPLASMIC SOLUTE RECEPTOR PROTEIN"/>
    <property type="match status" value="1"/>
</dbReference>
<comment type="caution">
    <text evidence="4">The sequence shown here is derived from an EMBL/GenBank/DDBJ whole genome shotgun (WGS) entry which is preliminary data.</text>
</comment>
<dbReference type="Pfam" id="PF03480">
    <property type="entry name" value="DctP"/>
    <property type="match status" value="1"/>
</dbReference>
<protein>
    <submittedName>
        <fullName evidence="4">C4-dicarboxylate ABC transporter substrate-binding protein</fullName>
    </submittedName>
</protein>
<dbReference type="Proteomes" id="UP001191082">
    <property type="component" value="Unassembled WGS sequence"/>
</dbReference>
<gene>
    <name evidence="4" type="ORF">FGK64_19590</name>
</gene>
<evidence type="ECO:0000256" key="3">
    <source>
        <dbReference type="ARBA" id="ARBA00022764"/>
    </source>
</evidence>
<proteinExistence type="predicted"/>
<dbReference type="InterPro" id="IPR018389">
    <property type="entry name" value="DctP_fam"/>
</dbReference>
<evidence type="ECO:0000313" key="4">
    <source>
        <dbReference type="EMBL" id="TMV09290.1"/>
    </source>
</evidence>
<comment type="subcellular location">
    <subcellularLocation>
        <location evidence="1">Periplasm</location>
    </subcellularLocation>
</comment>
<reference evidence="4 5" key="1">
    <citation type="submission" date="2019-05" db="EMBL/GenBank/DDBJ databases">
        <title>Marivita sp. nov. isolated from sea sediment.</title>
        <authorList>
            <person name="Kim W."/>
        </authorList>
    </citation>
    <scope>NUCLEOTIDE SEQUENCE [LARGE SCALE GENOMIC DNA]</scope>
    <source>
        <strain evidence="4 5">CAU 1492</strain>
    </source>
</reference>
<organism evidence="4 5">
    <name type="scientific">Arenibacterium halophilum</name>
    <dbReference type="NCBI Taxonomy" id="2583821"/>
    <lineage>
        <taxon>Bacteria</taxon>
        <taxon>Pseudomonadati</taxon>
        <taxon>Pseudomonadota</taxon>
        <taxon>Alphaproteobacteria</taxon>
        <taxon>Rhodobacterales</taxon>
        <taxon>Paracoccaceae</taxon>
        <taxon>Arenibacterium</taxon>
    </lineage>
</organism>
<accession>A0ABY2X2T2</accession>
<dbReference type="NCBIfam" id="NF037995">
    <property type="entry name" value="TRAP_S1"/>
    <property type="match status" value="1"/>
</dbReference>
<sequence>MLDLLPHETAAIGIRWSLKTRCRRLCRILGGDTKMNKLLRQSVCALALAVASGVGAQAESLRLLTSWDMTMPANIHIVQDYVKRVQEQSEGEIEITVDGPEVVAAFEQIEPVQAGVFQLLFTHPAYHTSVSWAGFALDSSVDPGPEKRREIGLWDALDEAYNKIGLKLIALPGSGNQGYQFVLSTQPSDGENPFSGLKVRGSPSYKPIIEALGGALVVLPGGETYAAMDRGVVDGAGWPLIGFESTKLSEVAKYYVRPTFGSSTYVLLMNLDAWNGLDADTQKTLLDIGADVERDGFAAFEKLKTEEVERMQEAGMEEYAVSDEAAQRMQEAFVKEQRSTALGAGGDETRKVIDIFEANDL</sequence>
<dbReference type="PANTHER" id="PTHR33376">
    <property type="match status" value="1"/>
</dbReference>
<dbReference type="Gene3D" id="3.40.190.170">
    <property type="entry name" value="Bacterial extracellular solute-binding protein, family 7"/>
    <property type="match status" value="1"/>
</dbReference>
<dbReference type="InterPro" id="IPR038404">
    <property type="entry name" value="TRAP_DctP_sf"/>
</dbReference>